<feature type="domain" description="Cytochrome c" evidence="5">
    <location>
        <begin position="22"/>
        <end position="94"/>
    </location>
</feature>
<evidence type="ECO:0000313" key="6">
    <source>
        <dbReference type="EMBL" id="PTQ91224.1"/>
    </source>
</evidence>
<keyword evidence="2" id="KW-0479">Metal-binding</keyword>
<dbReference type="InterPro" id="IPR036909">
    <property type="entry name" value="Cyt_c-like_dom_sf"/>
</dbReference>
<evidence type="ECO:0000256" key="2">
    <source>
        <dbReference type="ARBA" id="ARBA00022723"/>
    </source>
</evidence>
<dbReference type="SUPFAM" id="SSF46626">
    <property type="entry name" value="Cytochrome c"/>
    <property type="match status" value="1"/>
</dbReference>
<name>A0A2T5J3N6_9GAMM</name>
<evidence type="ECO:0000256" key="1">
    <source>
        <dbReference type="ARBA" id="ARBA00022617"/>
    </source>
</evidence>
<evidence type="ECO:0000256" key="4">
    <source>
        <dbReference type="SAM" id="SignalP"/>
    </source>
</evidence>
<dbReference type="GO" id="GO:0009055">
    <property type="term" value="F:electron transfer activity"/>
    <property type="evidence" value="ECO:0007669"/>
    <property type="project" value="InterPro"/>
</dbReference>
<feature type="chain" id="PRO_5015778916" evidence="4">
    <location>
        <begin position="20"/>
        <end position="103"/>
    </location>
</feature>
<dbReference type="Proteomes" id="UP000244223">
    <property type="component" value="Unassembled WGS sequence"/>
</dbReference>
<dbReference type="Gene3D" id="1.10.760.10">
    <property type="entry name" value="Cytochrome c-like domain"/>
    <property type="match status" value="1"/>
</dbReference>
<organism evidence="6 7">
    <name type="scientific">Agitococcus lubricus</name>
    <dbReference type="NCBI Taxonomy" id="1077255"/>
    <lineage>
        <taxon>Bacteria</taxon>
        <taxon>Pseudomonadati</taxon>
        <taxon>Pseudomonadota</taxon>
        <taxon>Gammaproteobacteria</taxon>
        <taxon>Moraxellales</taxon>
        <taxon>Moraxellaceae</taxon>
        <taxon>Agitococcus</taxon>
    </lineage>
</organism>
<dbReference type="GO" id="GO:0020037">
    <property type="term" value="F:heme binding"/>
    <property type="evidence" value="ECO:0007669"/>
    <property type="project" value="InterPro"/>
</dbReference>
<keyword evidence="3" id="KW-0408">Iron</keyword>
<comment type="caution">
    <text evidence="6">The sequence shown here is derived from an EMBL/GenBank/DDBJ whole genome shotgun (WGS) entry which is preliminary data.</text>
</comment>
<evidence type="ECO:0000259" key="5">
    <source>
        <dbReference type="Pfam" id="PF13442"/>
    </source>
</evidence>
<evidence type="ECO:0000256" key="3">
    <source>
        <dbReference type="ARBA" id="ARBA00023004"/>
    </source>
</evidence>
<dbReference type="RefSeq" id="WP_170106847.1">
    <property type="nucleotide sequence ID" value="NZ_QAON01000001.1"/>
</dbReference>
<accession>A0A2T5J3N6</accession>
<dbReference type="Pfam" id="PF13442">
    <property type="entry name" value="Cytochrome_CBB3"/>
    <property type="match status" value="1"/>
</dbReference>
<reference evidence="6 7" key="1">
    <citation type="submission" date="2018-04" db="EMBL/GenBank/DDBJ databases">
        <title>Genomic Encyclopedia of Archaeal and Bacterial Type Strains, Phase II (KMG-II): from individual species to whole genera.</title>
        <authorList>
            <person name="Goeker M."/>
        </authorList>
    </citation>
    <scope>NUCLEOTIDE SEQUENCE [LARGE SCALE GENOMIC DNA]</scope>
    <source>
        <strain evidence="6 7">DSM 5822</strain>
    </source>
</reference>
<feature type="signal peptide" evidence="4">
    <location>
        <begin position="1"/>
        <end position="19"/>
    </location>
</feature>
<dbReference type="GO" id="GO:0046872">
    <property type="term" value="F:metal ion binding"/>
    <property type="evidence" value="ECO:0007669"/>
    <property type="project" value="UniProtKB-KW"/>
</dbReference>
<dbReference type="InterPro" id="IPR009056">
    <property type="entry name" value="Cyt_c-like_dom"/>
</dbReference>
<keyword evidence="7" id="KW-1185">Reference proteome</keyword>
<proteinExistence type="predicted"/>
<dbReference type="EMBL" id="QAON01000001">
    <property type="protein sequence ID" value="PTQ91224.1"/>
    <property type="molecule type" value="Genomic_DNA"/>
</dbReference>
<sequence length="103" mass="11663">MKTILLSLCMLVGMNVAHAAIEPYALYQDKCAKCHGASGQADNLRGYLYFARDFTNKEWQAKHSDEEILAKINKGPRIMPSYADLTDEEKAALIRVIRQFGRK</sequence>
<keyword evidence="4" id="KW-0732">Signal</keyword>
<gene>
    <name evidence="6" type="ORF">C8N29_101297</name>
</gene>
<dbReference type="AlphaFoldDB" id="A0A2T5J3N6"/>
<keyword evidence="1" id="KW-0349">Heme</keyword>
<evidence type="ECO:0000313" key="7">
    <source>
        <dbReference type="Proteomes" id="UP000244223"/>
    </source>
</evidence>
<protein>
    <submittedName>
        <fullName evidence="6">Cbb3-type cytochrome c oxidase subunit III</fullName>
    </submittedName>
</protein>